<dbReference type="PANTHER" id="PTHR10628">
    <property type="entry name" value="SIALIDASE"/>
    <property type="match status" value="1"/>
</dbReference>
<keyword evidence="7" id="KW-0547">Nucleotide-binding</keyword>
<keyword evidence="6" id="KW-0326">Glycosidase</keyword>
<dbReference type="Ensembl" id="ENSPFOT00000013408.1">
    <property type="protein sequence ID" value="ENSPFOP00000013390.2"/>
    <property type="gene ID" value="ENSPFOG00000013392.1"/>
</dbReference>
<evidence type="ECO:0000256" key="3">
    <source>
        <dbReference type="ARBA" id="ARBA00012733"/>
    </source>
</evidence>
<keyword evidence="10" id="KW-1185">Reference proteome</keyword>
<dbReference type="Pfam" id="PF13088">
    <property type="entry name" value="BNR_2"/>
    <property type="match status" value="1"/>
</dbReference>
<evidence type="ECO:0000256" key="1">
    <source>
        <dbReference type="ARBA" id="ARBA00000427"/>
    </source>
</evidence>
<keyword evidence="6" id="KW-0378">Hydrolase</keyword>
<evidence type="ECO:0000259" key="8">
    <source>
        <dbReference type="Pfam" id="PF13088"/>
    </source>
</evidence>
<evidence type="ECO:0000256" key="5">
    <source>
        <dbReference type="ARBA" id="ARBA00023277"/>
    </source>
</evidence>
<name>A0A087Y5T7_POEFO</name>
<protein>
    <recommendedName>
        <fullName evidence="3">exo-alpha-sialidase</fullName>
        <ecNumber evidence="3">3.2.1.18</ecNumber>
    </recommendedName>
</protein>
<dbReference type="STRING" id="48698.ENSPFOP00000013390"/>
<dbReference type="GO" id="GO:0004308">
    <property type="term" value="F:exo-alpha-sialidase activity"/>
    <property type="evidence" value="ECO:0007669"/>
    <property type="project" value="UniProtKB-EC"/>
</dbReference>
<dbReference type="OMA" id="TEWWQIG"/>
<keyword evidence="4" id="KW-0443">Lipid metabolism</keyword>
<dbReference type="EC" id="3.2.1.18" evidence="3"/>
<dbReference type="GO" id="GO:0016020">
    <property type="term" value="C:membrane"/>
    <property type="evidence" value="ECO:0007669"/>
    <property type="project" value="TreeGrafter"/>
</dbReference>
<dbReference type="SUPFAM" id="SSF50939">
    <property type="entry name" value="Sialidases"/>
    <property type="match status" value="1"/>
</dbReference>
<evidence type="ECO:0000256" key="4">
    <source>
        <dbReference type="ARBA" id="ARBA00022963"/>
    </source>
</evidence>
<dbReference type="InterPro" id="IPR026856">
    <property type="entry name" value="Sialidase_fam"/>
</dbReference>
<dbReference type="InterPro" id="IPR011040">
    <property type="entry name" value="Sialidase"/>
</dbReference>
<reference evidence="9" key="3">
    <citation type="submission" date="2025-09" db="UniProtKB">
        <authorList>
            <consortium name="Ensembl"/>
        </authorList>
    </citation>
    <scope>IDENTIFICATION</scope>
</reference>
<dbReference type="GO" id="GO:0005737">
    <property type="term" value="C:cytoplasm"/>
    <property type="evidence" value="ECO:0007669"/>
    <property type="project" value="TreeGrafter"/>
</dbReference>
<evidence type="ECO:0000313" key="10">
    <source>
        <dbReference type="Proteomes" id="UP000028760"/>
    </source>
</evidence>
<dbReference type="GeneTree" id="ENSGT00950000182944"/>
<dbReference type="CDD" id="cd15482">
    <property type="entry name" value="Sialidase_non-viral"/>
    <property type="match status" value="1"/>
</dbReference>
<dbReference type="InterPro" id="IPR017441">
    <property type="entry name" value="Protein_kinase_ATP_BS"/>
</dbReference>
<dbReference type="PANTHER" id="PTHR10628:SF23">
    <property type="entry name" value="SIALIDASE-3"/>
    <property type="match status" value="1"/>
</dbReference>
<dbReference type="eggNOG" id="ENOG502QSFT">
    <property type="taxonomic scope" value="Eukaryota"/>
</dbReference>
<accession>A0A087Y5T7</accession>
<dbReference type="GO" id="GO:0005524">
    <property type="term" value="F:ATP binding"/>
    <property type="evidence" value="ECO:0007669"/>
    <property type="project" value="UniProtKB-UniRule"/>
</dbReference>
<dbReference type="InterPro" id="IPR036278">
    <property type="entry name" value="Sialidase_sf"/>
</dbReference>
<feature type="binding site" evidence="7">
    <location>
        <position position="369"/>
    </location>
    <ligand>
        <name>ATP</name>
        <dbReference type="ChEBI" id="CHEBI:30616"/>
    </ligand>
</feature>
<evidence type="ECO:0000256" key="7">
    <source>
        <dbReference type="PROSITE-ProRule" id="PRU10141"/>
    </source>
</evidence>
<dbReference type="EMBL" id="AYCK01004501">
    <property type="status" value="NOT_ANNOTATED_CDS"/>
    <property type="molecule type" value="Genomic_DNA"/>
</dbReference>
<keyword evidence="4" id="KW-0442">Lipid degradation</keyword>
<evidence type="ECO:0000256" key="6">
    <source>
        <dbReference type="ARBA" id="ARBA00023295"/>
    </source>
</evidence>
<proteinExistence type="inferred from homology"/>
<evidence type="ECO:0000313" key="9">
    <source>
        <dbReference type="Ensembl" id="ENSPFOP00000013390.2"/>
    </source>
</evidence>
<dbReference type="PROSITE" id="PS00107">
    <property type="entry name" value="PROTEIN_KINASE_ATP"/>
    <property type="match status" value="1"/>
</dbReference>
<feature type="domain" description="Sialidase" evidence="8">
    <location>
        <begin position="77"/>
        <end position="350"/>
    </location>
</feature>
<keyword evidence="5" id="KW-0119">Carbohydrate metabolism</keyword>
<dbReference type="GO" id="GO:0009313">
    <property type="term" value="P:oligosaccharide catabolic process"/>
    <property type="evidence" value="ECO:0007669"/>
    <property type="project" value="TreeGrafter"/>
</dbReference>
<dbReference type="GO" id="GO:0006689">
    <property type="term" value="P:ganglioside catabolic process"/>
    <property type="evidence" value="ECO:0007669"/>
    <property type="project" value="TreeGrafter"/>
</dbReference>
<comment type="similarity">
    <text evidence="2">Belongs to the glycosyl hydrolase 33 family.</text>
</comment>
<reference evidence="10" key="1">
    <citation type="submission" date="2013-10" db="EMBL/GenBank/DDBJ databases">
        <authorList>
            <person name="Schartl M."/>
            <person name="Warren W."/>
        </authorList>
    </citation>
    <scope>NUCLEOTIDE SEQUENCE [LARGE SCALE GENOMIC DNA]</scope>
    <source>
        <strain evidence="10">female</strain>
    </source>
</reference>
<dbReference type="AlphaFoldDB" id="A0A087Y5T7"/>
<dbReference type="Proteomes" id="UP000028760">
    <property type="component" value="Unassembled WGS sequence"/>
</dbReference>
<reference evidence="9" key="2">
    <citation type="submission" date="2025-08" db="UniProtKB">
        <authorList>
            <consortium name="Ensembl"/>
        </authorList>
    </citation>
    <scope>IDENTIFICATION</scope>
</reference>
<evidence type="ECO:0000256" key="2">
    <source>
        <dbReference type="ARBA" id="ARBA00009348"/>
    </source>
</evidence>
<comment type="catalytic activity">
    <reaction evidence="1">
        <text>Hydrolysis of alpha-(2-&gt;3)-, alpha-(2-&gt;6)-, alpha-(2-&gt;8)- glycosidic linkages of terminal sialic acid residues in oligosaccharides, glycoproteins, glycolipids, colominic acid and synthetic substrates.</text>
        <dbReference type="EC" id="3.2.1.18"/>
    </reaction>
</comment>
<dbReference type="Gene3D" id="2.120.10.10">
    <property type="match status" value="1"/>
</dbReference>
<keyword evidence="7" id="KW-0067">ATP-binding</keyword>
<sequence length="404" mass="45124">PTRHFSVQTINFPAMDKLHNDPQSSCKPKVYRIPALLPVGETLLTFAERRTEKADHMAEELAMKKGALQRETNRVTVEWTEQKIVEEAHIDGHRTMNPCPVYDRTNGKLFLFFICVEGNCTEWWQIGNYCNKTRLCYVTSDDLGETWSGLTDLTEHLHTDWVTFAIGPGHGLQTESGRLMIPAYAYVGVSPAKPIPHAVSLYSDDSGVNWQFGTLFDRQSIECQMAEVCDANGRYIYCNARSSEGHRVEASSDSKGQIFAIHSDKKLVETGCGCQGSVVSFPAQNKDSAAAAGDATHWLLYTHPSHKRKRLDLGVFLNKSPSDPNAWSEPWILYRGPSGYSDLAYLGDGWFACLFECGKEEETEQIALKMFNLNEMEGDAQESHTSTSQQSTNPIGSEIITCFA</sequence>
<organism evidence="9 10">
    <name type="scientific">Poecilia formosa</name>
    <name type="common">Amazon molly</name>
    <name type="synonym">Limia formosa</name>
    <dbReference type="NCBI Taxonomy" id="48698"/>
    <lineage>
        <taxon>Eukaryota</taxon>
        <taxon>Metazoa</taxon>
        <taxon>Chordata</taxon>
        <taxon>Craniata</taxon>
        <taxon>Vertebrata</taxon>
        <taxon>Euteleostomi</taxon>
        <taxon>Actinopterygii</taxon>
        <taxon>Neopterygii</taxon>
        <taxon>Teleostei</taxon>
        <taxon>Neoteleostei</taxon>
        <taxon>Acanthomorphata</taxon>
        <taxon>Ovalentaria</taxon>
        <taxon>Atherinomorphae</taxon>
        <taxon>Cyprinodontiformes</taxon>
        <taxon>Poeciliidae</taxon>
        <taxon>Poeciliinae</taxon>
        <taxon>Poecilia</taxon>
    </lineage>
</organism>